<proteinExistence type="predicted"/>
<evidence type="ECO:0000313" key="3">
    <source>
        <dbReference type="EMBL" id="EKX73053.1"/>
    </source>
</evidence>
<comment type="caution">
    <text evidence="3">The sequence shown here is derived from an EMBL/GenBank/DDBJ whole genome shotgun (WGS) entry which is preliminary data.</text>
</comment>
<dbReference type="VEuPathDB" id="PiroplasmaDB:BEWA_016140"/>
<dbReference type="RefSeq" id="XP_004832505.1">
    <property type="nucleotide sequence ID" value="XM_004832448.1"/>
</dbReference>
<keyword evidence="2" id="KW-0812">Transmembrane</keyword>
<feature type="compositionally biased region" description="Basic and acidic residues" evidence="1">
    <location>
        <begin position="514"/>
        <end position="536"/>
    </location>
</feature>
<evidence type="ECO:0000256" key="1">
    <source>
        <dbReference type="SAM" id="MobiDB-lite"/>
    </source>
</evidence>
<dbReference type="AlphaFoldDB" id="L1LD00"/>
<gene>
    <name evidence="3" type="ORF">BEWA_016140</name>
</gene>
<dbReference type="KEGG" id="beq:BEWA_016140"/>
<name>L1LD00_THEEQ</name>
<protein>
    <submittedName>
        <fullName evidence="3">Uncharacterized protein</fullName>
    </submittedName>
</protein>
<accession>L1LD00</accession>
<keyword evidence="2" id="KW-1133">Transmembrane helix</keyword>
<sequence length="598" mass="68441">MNTYQVDICPTVTPLKGLERKDGEKIGGKYNSYIFTAKSEEKFEISAIVYDGEPLKGIVVSNTMVEKLTIYLDGYNKILLIHTLAFEVGNLYWINQDTTKNTERVTFAEFLLKETSHLNTGELGCILSNVTQHSGFNSIDLHMKHESTAKKLVSVSDIIFDLDKRYWDSSDSGKYLSEISRGEVTVIKSVIAGSNFTKIIHNALSKTFMIRGIKLSNGKYMKINGGFPNEGFAEFNVYYRDSDYSNPLLVELVEVYPTTHNYVKTKFYLTMNGKDSNGKWDICQICSVIDEKTELVQILQNITTHNRLLVYNISDEKLRNKLGDIRKGFSVDVTQIRGSTGVIQYYSFDGMYVPFKKERKQTKGYYMVRHATIPYFTVKKIKVTKTKELTEDELPPLGTLFEKLNAYYADYSYKDAVLIELECLDHSESDESPLFFYYYSQDERDEWIGYKLETHFVLDDGEEAIPDKNTIITHIKQHNNKIIFEELWKKLKGKLTRYPPATNKNPKGEQTTDDTTKDIRGHGNSKEADEKAEERTSTGSMQDSKHNIHSGEFDAVGCGIGVTFGILAICVGIYLLFPSIKRLANHYTIKKFMYSRYV</sequence>
<evidence type="ECO:0000256" key="2">
    <source>
        <dbReference type="SAM" id="Phobius"/>
    </source>
</evidence>
<dbReference type="Proteomes" id="UP000031512">
    <property type="component" value="Unassembled WGS sequence"/>
</dbReference>
<dbReference type="GeneID" id="15802717"/>
<feature type="transmembrane region" description="Helical" evidence="2">
    <location>
        <begin position="553"/>
        <end position="577"/>
    </location>
</feature>
<evidence type="ECO:0000313" key="4">
    <source>
        <dbReference type="Proteomes" id="UP000031512"/>
    </source>
</evidence>
<keyword evidence="2" id="KW-0472">Membrane</keyword>
<dbReference type="EMBL" id="ACOU01000004">
    <property type="protein sequence ID" value="EKX73053.1"/>
    <property type="molecule type" value="Genomic_DNA"/>
</dbReference>
<reference evidence="3 4" key="1">
    <citation type="journal article" date="2012" name="BMC Genomics">
        <title>Comparative genomic analysis and phylogenetic position of Theileria equi.</title>
        <authorList>
            <person name="Kappmeyer L.S."/>
            <person name="Thiagarajan M."/>
            <person name="Herndon D.R."/>
            <person name="Ramsay J.D."/>
            <person name="Caler E."/>
            <person name="Djikeng A."/>
            <person name="Gillespie J.J."/>
            <person name="Lau A.O."/>
            <person name="Roalson E.H."/>
            <person name="Silva J.C."/>
            <person name="Silva M.G."/>
            <person name="Suarez C.E."/>
            <person name="Ueti M.W."/>
            <person name="Nene V.M."/>
            <person name="Mealey R.H."/>
            <person name="Knowles D.P."/>
            <person name="Brayton K.A."/>
        </authorList>
    </citation>
    <scope>NUCLEOTIDE SEQUENCE [LARGE SCALE GENOMIC DNA]</scope>
    <source>
        <strain evidence="3 4">WA</strain>
    </source>
</reference>
<keyword evidence="4" id="KW-1185">Reference proteome</keyword>
<feature type="region of interest" description="Disordered" evidence="1">
    <location>
        <begin position="498"/>
        <end position="546"/>
    </location>
</feature>
<organism evidence="3 4">
    <name type="scientific">Theileria equi strain WA</name>
    <dbReference type="NCBI Taxonomy" id="1537102"/>
    <lineage>
        <taxon>Eukaryota</taxon>
        <taxon>Sar</taxon>
        <taxon>Alveolata</taxon>
        <taxon>Apicomplexa</taxon>
        <taxon>Aconoidasida</taxon>
        <taxon>Piroplasmida</taxon>
        <taxon>Theileriidae</taxon>
        <taxon>Theileria</taxon>
    </lineage>
</organism>